<keyword evidence="2" id="KW-0449">Lipoprotein</keyword>
<dbReference type="Proteomes" id="UP000664904">
    <property type="component" value="Chromosome"/>
</dbReference>
<reference evidence="2" key="1">
    <citation type="submission" date="2021-03" db="EMBL/GenBank/DDBJ databases">
        <title>Complete Genome of Pseudoalteromonas xiamenensis STKMTI.2, a new potential marine bacterium producing anti-Vibrio compounds.</title>
        <authorList>
            <person name="Handayani D.P."/>
            <person name="Isnansetyo A."/>
            <person name="Istiqomah I."/>
            <person name="Jumina J."/>
        </authorList>
    </citation>
    <scope>NUCLEOTIDE SEQUENCE</scope>
    <source>
        <strain evidence="2">STKMTI.2</strain>
    </source>
</reference>
<proteinExistence type="predicted"/>
<protein>
    <submittedName>
        <fullName evidence="2">Outer membrane lipoprotein-sorting protein</fullName>
    </submittedName>
</protein>
<evidence type="ECO:0000259" key="1">
    <source>
        <dbReference type="Pfam" id="PF17131"/>
    </source>
</evidence>
<gene>
    <name evidence="2" type="ORF">J5O05_02625</name>
</gene>
<dbReference type="InterPro" id="IPR033399">
    <property type="entry name" value="TP_0789-like"/>
</dbReference>
<keyword evidence="3" id="KW-1185">Reference proteome</keyword>
<dbReference type="EMBL" id="CP072133">
    <property type="protein sequence ID" value="QTH72830.1"/>
    <property type="molecule type" value="Genomic_DNA"/>
</dbReference>
<dbReference type="Pfam" id="PF17131">
    <property type="entry name" value="LolA_like"/>
    <property type="match status" value="1"/>
</dbReference>
<feature type="domain" description="Uncharacterized protein TP-0789" evidence="1">
    <location>
        <begin position="79"/>
        <end position="261"/>
    </location>
</feature>
<evidence type="ECO:0000313" key="3">
    <source>
        <dbReference type="Proteomes" id="UP000664904"/>
    </source>
</evidence>
<dbReference type="AlphaFoldDB" id="A0A975DKK4"/>
<organism evidence="2 3">
    <name type="scientific">Pseudoalteromonas xiamenensis</name>
    <dbReference type="NCBI Taxonomy" id="882626"/>
    <lineage>
        <taxon>Bacteria</taxon>
        <taxon>Pseudomonadati</taxon>
        <taxon>Pseudomonadota</taxon>
        <taxon>Gammaproteobacteria</taxon>
        <taxon>Alteromonadales</taxon>
        <taxon>Pseudoalteromonadaceae</taxon>
        <taxon>Pseudoalteromonas</taxon>
    </lineage>
</organism>
<dbReference type="CDD" id="cd16329">
    <property type="entry name" value="LolA_like"/>
    <property type="match status" value="1"/>
</dbReference>
<evidence type="ECO:0000313" key="2">
    <source>
        <dbReference type="EMBL" id="QTH72830.1"/>
    </source>
</evidence>
<name>A0A975DKK4_9GAMM</name>
<dbReference type="KEGG" id="pxi:J5O05_02625"/>
<sequence>MSTIISTLLVAGSTIIAMTNTFAIANEEQGITIATKRKQLDSGWGDSQASMTMLLTNANGDTSERHLRMKMLEVENDGDKGLTIFDTPLDVKGTAFLNFSHATEADEQWLYLPALKRVKRIASKNKSGPFMGSEFAYEDLSSFELAKYQFNYLGEQMLDNQSTFLLEQIPVDKNSGYTKQHVWLDKLHYQPLKVEYYDRKGALLKTLTLRDYQMHLGKFWRAHTLEMDNVQTHKATRLTTESLEFSQGLAISDFNQASLQRAR</sequence>
<dbReference type="Gene3D" id="2.50.20.10">
    <property type="entry name" value="Lipoprotein localisation LolA/LolB/LppX"/>
    <property type="match status" value="1"/>
</dbReference>
<accession>A0A975DKK4</accession>